<dbReference type="RefSeq" id="WP_146485404.1">
    <property type="nucleotide sequence ID" value="NZ_VIGX01000001.1"/>
</dbReference>
<dbReference type="EMBL" id="VIGX01000001">
    <property type="protein sequence ID" value="TWS30772.1"/>
    <property type="molecule type" value="Genomic_DNA"/>
</dbReference>
<keyword evidence="3" id="KW-0597">Phosphoprotein</keyword>
<dbReference type="SUPFAM" id="SSF52777">
    <property type="entry name" value="CoA-dependent acyltransferases"/>
    <property type="match status" value="2"/>
</dbReference>
<dbReference type="PANTHER" id="PTHR43775:SF37">
    <property type="entry name" value="SI:DKEY-61P9.11"/>
    <property type="match status" value="1"/>
</dbReference>
<dbReference type="InterPro" id="IPR014031">
    <property type="entry name" value="Ketoacyl_synth_C"/>
</dbReference>
<dbReference type="SMART" id="SM00823">
    <property type="entry name" value="PKS_PP"/>
    <property type="match status" value="1"/>
</dbReference>
<reference evidence="11 12" key="1">
    <citation type="submission" date="2019-06" db="EMBL/GenBank/DDBJ databases">
        <title>Tsukamurella conjunctivitidis sp. nov., Tsukamurella assacharolytica sp. nov. and Tsukamurella sputae sp. nov. isolated from patients with conjunctivitis, bacteraemia (lymphoma) and respiratory infection (sputum) in Hong Kong.</title>
        <authorList>
            <person name="Teng J.L.L."/>
            <person name="Lee H.H."/>
            <person name="Fong J.Y.H."/>
            <person name="Fok K.M.N."/>
            <person name="Lau S.K.P."/>
            <person name="Woo P.C.Y."/>
        </authorList>
    </citation>
    <scope>NUCLEOTIDE SEQUENCE [LARGE SCALE GENOMIC DNA]</scope>
    <source>
        <strain evidence="11 12">HKU72</strain>
    </source>
</reference>
<dbReference type="Gene3D" id="3.40.47.10">
    <property type="match status" value="1"/>
</dbReference>
<dbReference type="InterPro" id="IPR032821">
    <property type="entry name" value="PKS_assoc"/>
</dbReference>
<keyword evidence="2" id="KW-0596">Phosphopantetheine</keyword>
<evidence type="ECO:0000256" key="7">
    <source>
        <dbReference type="ARBA" id="ARBA00023268"/>
    </source>
</evidence>
<proteinExistence type="predicted"/>
<evidence type="ECO:0000256" key="5">
    <source>
        <dbReference type="ARBA" id="ARBA00022832"/>
    </source>
</evidence>
<name>A0A5C5S7B0_9ACTN</name>
<dbReference type="InterPro" id="IPR016035">
    <property type="entry name" value="Acyl_Trfase/lysoPLipase"/>
</dbReference>
<dbReference type="Proteomes" id="UP000319375">
    <property type="component" value="Unassembled WGS sequence"/>
</dbReference>
<dbReference type="InterPro" id="IPR018201">
    <property type="entry name" value="Ketoacyl_synth_AS"/>
</dbReference>
<dbReference type="Gene3D" id="3.30.559.30">
    <property type="entry name" value="Nonribosomal peptide synthetase, condensation domain"/>
    <property type="match status" value="1"/>
</dbReference>
<dbReference type="Gene3D" id="3.30.559.10">
    <property type="entry name" value="Chloramphenicol acetyltransferase-like domain"/>
    <property type="match status" value="1"/>
</dbReference>
<evidence type="ECO:0000256" key="1">
    <source>
        <dbReference type="ARBA" id="ARBA00001957"/>
    </source>
</evidence>
<dbReference type="PANTHER" id="PTHR43775">
    <property type="entry name" value="FATTY ACID SYNTHASE"/>
    <property type="match status" value="1"/>
</dbReference>
<evidence type="ECO:0000256" key="6">
    <source>
        <dbReference type="ARBA" id="ARBA00023098"/>
    </source>
</evidence>
<dbReference type="InterPro" id="IPR036736">
    <property type="entry name" value="ACP-like_sf"/>
</dbReference>
<evidence type="ECO:0000256" key="2">
    <source>
        <dbReference type="ARBA" id="ARBA00022450"/>
    </source>
</evidence>
<dbReference type="PROSITE" id="PS00606">
    <property type="entry name" value="KS3_1"/>
    <property type="match status" value="1"/>
</dbReference>
<protein>
    <submittedName>
        <fullName evidence="11">Acyltransferase domain-containing protein</fullName>
    </submittedName>
</protein>
<dbReference type="Pfam" id="PF16197">
    <property type="entry name" value="KAsynt_C_assoc"/>
    <property type="match status" value="1"/>
</dbReference>
<dbReference type="GO" id="GO:0004315">
    <property type="term" value="F:3-oxoacyl-[acyl-carrier-protein] synthase activity"/>
    <property type="evidence" value="ECO:0007669"/>
    <property type="project" value="InterPro"/>
</dbReference>
<dbReference type="GO" id="GO:0006633">
    <property type="term" value="P:fatty acid biosynthetic process"/>
    <property type="evidence" value="ECO:0007669"/>
    <property type="project" value="InterPro"/>
</dbReference>
<dbReference type="Pfam" id="PF00668">
    <property type="entry name" value="Condensation"/>
    <property type="match status" value="1"/>
</dbReference>
<feature type="region of interest" description="Disordered" evidence="8">
    <location>
        <begin position="900"/>
        <end position="925"/>
    </location>
</feature>
<dbReference type="PROSITE" id="PS00012">
    <property type="entry name" value="PHOSPHOPANTETHEINE"/>
    <property type="match status" value="1"/>
</dbReference>
<dbReference type="InterPro" id="IPR006162">
    <property type="entry name" value="Ppantetheine_attach_site"/>
</dbReference>
<dbReference type="InterPro" id="IPR023213">
    <property type="entry name" value="CAT-like_dom_sf"/>
</dbReference>
<dbReference type="Gene3D" id="3.30.70.3290">
    <property type="match status" value="1"/>
</dbReference>
<dbReference type="PROSITE" id="PS52004">
    <property type="entry name" value="KS3_2"/>
    <property type="match status" value="1"/>
</dbReference>
<evidence type="ECO:0000259" key="9">
    <source>
        <dbReference type="PROSITE" id="PS50075"/>
    </source>
</evidence>
<comment type="cofactor">
    <cofactor evidence="1">
        <name>pantetheine 4'-phosphate</name>
        <dbReference type="ChEBI" id="CHEBI:47942"/>
    </cofactor>
</comment>
<dbReference type="OrthoDB" id="9778690at2"/>
<dbReference type="SUPFAM" id="SSF47336">
    <property type="entry name" value="ACP-like"/>
    <property type="match status" value="1"/>
</dbReference>
<feature type="domain" description="Ketosynthase family 3 (KS3)" evidence="10">
    <location>
        <begin position="23"/>
        <end position="456"/>
    </location>
</feature>
<dbReference type="SUPFAM" id="SSF53901">
    <property type="entry name" value="Thiolase-like"/>
    <property type="match status" value="1"/>
</dbReference>
<dbReference type="Pfam" id="PF02801">
    <property type="entry name" value="Ketoacyl-synt_C"/>
    <property type="match status" value="1"/>
</dbReference>
<dbReference type="Pfam" id="PF00550">
    <property type="entry name" value="PP-binding"/>
    <property type="match status" value="1"/>
</dbReference>
<dbReference type="GO" id="GO:0005737">
    <property type="term" value="C:cytoplasm"/>
    <property type="evidence" value="ECO:0007669"/>
    <property type="project" value="TreeGrafter"/>
</dbReference>
<keyword evidence="12" id="KW-1185">Reference proteome</keyword>
<evidence type="ECO:0000313" key="11">
    <source>
        <dbReference type="EMBL" id="TWS30772.1"/>
    </source>
</evidence>
<dbReference type="SUPFAM" id="SSF52151">
    <property type="entry name" value="FabD/lysophospholipase-like"/>
    <property type="match status" value="1"/>
</dbReference>
<keyword evidence="7" id="KW-0511">Multifunctional enzyme</keyword>
<dbReference type="InterPro" id="IPR020806">
    <property type="entry name" value="PKS_PP-bd"/>
</dbReference>
<dbReference type="GO" id="GO:0071770">
    <property type="term" value="P:DIM/DIP cell wall layer assembly"/>
    <property type="evidence" value="ECO:0007669"/>
    <property type="project" value="TreeGrafter"/>
</dbReference>
<dbReference type="CDD" id="cd00833">
    <property type="entry name" value="PKS"/>
    <property type="match status" value="1"/>
</dbReference>
<keyword evidence="4 11" id="KW-0808">Transferase</keyword>
<dbReference type="InterPro" id="IPR020841">
    <property type="entry name" value="PKS_Beta-ketoAc_synthase_dom"/>
</dbReference>
<evidence type="ECO:0000256" key="8">
    <source>
        <dbReference type="SAM" id="MobiDB-lite"/>
    </source>
</evidence>
<gene>
    <name evidence="11" type="ORF">FK530_02625</name>
</gene>
<dbReference type="FunFam" id="3.40.47.10:FF:000042">
    <property type="entry name" value="Polyketide synthase Pks13"/>
    <property type="match status" value="1"/>
</dbReference>
<evidence type="ECO:0000256" key="4">
    <source>
        <dbReference type="ARBA" id="ARBA00022679"/>
    </source>
</evidence>
<keyword evidence="11" id="KW-0012">Acyltransferase</keyword>
<dbReference type="Gene3D" id="1.10.1200.10">
    <property type="entry name" value="ACP-like"/>
    <property type="match status" value="1"/>
</dbReference>
<dbReference type="Pfam" id="PF00109">
    <property type="entry name" value="ketoacyl-synt"/>
    <property type="match status" value="1"/>
</dbReference>
<keyword evidence="5" id="KW-0276">Fatty acid metabolism</keyword>
<dbReference type="GO" id="GO:0005886">
    <property type="term" value="C:plasma membrane"/>
    <property type="evidence" value="ECO:0007669"/>
    <property type="project" value="TreeGrafter"/>
</dbReference>
<dbReference type="PROSITE" id="PS50075">
    <property type="entry name" value="CARRIER"/>
    <property type="match status" value="1"/>
</dbReference>
<organism evidence="11 12">
    <name type="scientific">Tsukamurella conjunctivitidis</name>
    <dbReference type="NCBI Taxonomy" id="2592068"/>
    <lineage>
        <taxon>Bacteria</taxon>
        <taxon>Bacillati</taxon>
        <taxon>Actinomycetota</taxon>
        <taxon>Actinomycetes</taxon>
        <taxon>Mycobacteriales</taxon>
        <taxon>Tsukamurellaceae</taxon>
        <taxon>Tsukamurella</taxon>
    </lineage>
</organism>
<dbReference type="SMART" id="SM00827">
    <property type="entry name" value="PKS_AT"/>
    <property type="match status" value="1"/>
</dbReference>
<sequence length="1477" mass="154319">MTSTESTLHAVRDDGAGDGPGDAEMIAVVGMAGRFPGARDLAEYWRNLRDGVESIVPIPEAELRDSGVGAEALKDRGYIRAGAPLDGIDEFDADLFGFTPAVAEGLDPQQRLFLQSVWHAIEDAGYRPTELDGAVGVYGTASASSYLLNNLMSRIDVGRTIGDGASFEMIDLSLRNDKDHIATRVAHQFDLHGPALSVQTACSSSAVAVHLACQALIAGEVDAAIAGGASIRVPNRAGYWHTHGAMTSPSGHCRPFDVRADGTVFGSGVGVVVLKTLERARADGDRVHAVIRGSAINNDGAAKMTYAAPTAAGQAAAIAEAHAVAGVDPADIGYVETHGTGTPLGDPIEIDGLRQAFELAERERSGPCRLGSVKANIGHLEVASGIAGLLKAILALKHRELPGTLHYTSPNPELRLEGGDFEINPGLVEWTSAGPRRAGVSSFGVGGTNVHLVLEEAPPVPQPAPPAQPRGPFPLRLSARGTERLGVARARLADALEADERIEMTDVAATLAARPADVTRGVTVVRDRAHAVAALRAGAGVAGDVPDGAEDARDRVALLFPGQGAQYVGMARGLYEAEPVFAQNVDRCAAGFDAALGIDLKALMFSGRSRELERTDRSQPALFTVEYALARLLEQRGVRPSLLVGHSVGEYVAAAVAGVLDLPTAIAVVAERGRVMQAAPHGVMLAVPLGPAELAPYLAADIDVATINEPGACVVAGAGPAIDELTAKLAADSITARRVRTSHAFHSRLMEPAAAQFAEHLAGVDLRAPRIPMASNVTGALLTDAEATDPATWARQMRATVRFADELDVVLADPHRILVEVGPGGTLTSAAKRHPKFLDSHRAVRLVRHPAQDRDDHEVLLEGIGALWAAGLDVDTGAPEGRSILLPGYPFLPERHWIDPAPRTRSAGAPGALPEQAVEGAPDRTTEAGVEEALGRVWAACLGADIVDPHADFFDLGGDSLIAIGVSMAAGHAGIELTPQDLYDHPTVAGLARAVAERESAGGLGGPAAPSDRPPLPPVLARLAESGLREPGRWRIPLVLGVGEQVSADDVEAVLTALVQRHEALRLRFERDRDGLWEQVIGAVEAAAQYLRVTEESTADPDLDRVAAQRLAETIDADAPPLTALLLRPDGGGPARLALGVPGHVGDARSRELLVGDLLTGFGQRAAGMQAWLAPPATGWAAWCQQLAGLVGHPAVLETRSRWRETTSGPVLRVANADADAQAGPAAGDYVRVPTTLGIAQAAEIDDARRRTGIRLEELVTAALVRAVTATAAGPTGPEPGRVVIDLDGDTRPVLKPALDARDTVGWFTAVHPVAFAAPASPDSPAGDAELLDRVRGELRAIPHQGVGYGLLRHLHAPTAAALAAAGEADVHLVVAGTVADAPDAEHGPTEVWFAADAAMPVRDVVPGLGHPVELRVHRSAGRLHLDWWYDARRVDAGRIDALAVAVPDALAALARGCAPEAEDDDWDLVDLSGGEA</sequence>
<dbReference type="SUPFAM" id="SSF55048">
    <property type="entry name" value="Probable ACP-binding domain of malonyl-CoA ACP transacylase"/>
    <property type="match status" value="1"/>
</dbReference>
<dbReference type="InterPro" id="IPR014030">
    <property type="entry name" value="Ketoacyl_synth_N"/>
</dbReference>
<dbReference type="GO" id="GO:0031177">
    <property type="term" value="F:phosphopantetheine binding"/>
    <property type="evidence" value="ECO:0007669"/>
    <property type="project" value="InterPro"/>
</dbReference>
<dbReference type="InterPro" id="IPR016039">
    <property type="entry name" value="Thiolase-like"/>
</dbReference>
<dbReference type="SMART" id="SM00825">
    <property type="entry name" value="PKS_KS"/>
    <property type="match status" value="1"/>
</dbReference>
<comment type="caution">
    <text evidence="11">The sequence shown here is derived from an EMBL/GenBank/DDBJ whole genome shotgun (WGS) entry which is preliminary data.</text>
</comment>
<dbReference type="GO" id="GO:0004312">
    <property type="term" value="F:fatty acid synthase activity"/>
    <property type="evidence" value="ECO:0007669"/>
    <property type="project" value="TreeGrafter"/>
</dbReference>
<dbReference type="InterPro" id="IPR014043">
    <property type="entry name" value="Acyl_transferase_dom"/>
</dbReference>
<dbReference type="Gene3D" id="3.40.366.10">
    <property type="entry name" value="Malonyl-Coenzyme A Acyl Carrier Protein, domain 2"/>
    <property type="match status" value="1"/>
</dbReference>
<dbReference type="InterPro" id="IPR050091">
    <property type="entry name" value="PKS_NRPS_Biosynth_Enz"/>
</dbReference>
<keyword evidence="6" id="KW-0443">Lipid metabolism</keyword>
<accession>A0A5C5S7B0</accession>
<feature type="domain" description="Carrier" evidence="9">
    <location>
        <begin position="925"/>
        <end position="999"/>
    </location>
</feature>
<evidence type="ECO:0000313" key="12">
    <source>
        <dbReference type="Proteomes" id="UP000319375"/>
    </source>
</evidence>
<dbReference type="InterPro" id="IPR001227">
    <property type="entry name" value="Ac_transferase_dom_sf"/>
</dbReference>
<dbReference type="InterPro" id="IPR009081">
    <property type="entry name" value="PP-bd_ACP"/>
</dbReference>
<dbReference type="InterPro" id="IPR016036">
    <property type="entry name" value="Malonyl_transacylase_ACP-bd"/>
</dbReference>
<dbReference type="InterPro" id="IPR001242">
    <property type="entry name" value="Condensation_dom"/>
</dbReference>
<evidence type="ECO:0000259" key="10">
    <source>
        <dbReference type="PROSITE" id="PS52004"/>
    </source>
</evidence>
<dbReference type="Pfam" id="PF00698">
    <property type="entry name" value="Acyl_transf_1"/>
    <property type="match status" value="1"/>
</dbReference>
<evidence type="ECO:0000256" key="3">
    <source>
        <dbReference type="ARBA" id="ARBA00022553"/>
    </source>
</evidence>